<name>A0ABV4BL64_9CLOT</name>
<organism evidence="1 2">
    <name type="scientific">Clostridium moutaii</name>
    <dbReference type="NCBI Taxonomy" id="3240932"/>
    <lineage>
        <taxon>Bacteria</taxon>
        <taxon>Bacillati</taxon>
        <taxon>Bacillota</taxon>
        <taxon>Clostridia</taxon>
        <taxon>Eubacteriales</taxon>
        <taxon>Clostridiaceae</taxon>
        <taxon>Clostridium</taxon>
    </lineage>
</organism>
<dbReference type="InterPro" id="IPR029044">
    <property type="entry name" value="Nucleotide-diphossugar_trans"/>
</dbReference>
<evidence type="ECO:0000313" key="1">
    <source>
        <dbReference type="EMBL" id="MEY7998797.1"/>
    </source>
</evidence>
<reference evidence="1 2" key="1">
    <citation type="submission" date="2024-08" db="EMBL/GenBank/DDBJ databases">
        <title>Clostridium lapicellarii sp. nov., and Clostridium renhuaiense sp. nov., two species isolated from the mud in a fermentation cellar used for producing sauce-flavour Chinese liquors.</title>
        <authorList>
            <person name="Yang F."/>
            <person name="Wang H."/>
            <person name="Chen L.Q."/>
            <person name="Zhou N."/>
            <person name="Lu J.J."/>
            <person name="Pu X.X."/>
            <person name="Wan B."/>
            <person name="Wang L."/>
            <person name="Liu S.J."/>
        </authorList>
    </citation>
    <scope>NUCLEOTIDE SEQUENCE [LARGE SCALE GENOMIC DNA]</scope>
    <source>
        <strain evidence="1 2">MT-5</strain>
    </source>
</reference>
<keyword evidence="1" id="KW-0808">Transferase</keyword>
<keyword evidence="1" id="KW-0548">Nucleotidyltransferase</keyword>
<dbReference type="EMBL" id="JBGEWD010000001">
    <property type="protein sequence ID" value="MEY7998797.1"/>
    <property type="molecule type" value="Genomic_DNA"/>
</dbReference>
<comment type="caution">
    <text evidence="1">The sequence shown here is derived from an EMBL/GenBank/DDBJ whole genome shotgun (WGS) entry which is preliminary data.</text>
</comment>
<sequence length="249" mass="29151">MKILCIVQARMGSERLPGKVIRSILGKPMILYTLDRLSESKYIDKIVLATSDKVRENPLVNIVQNDGYNVFRGDESNVLKRYRDTANIYEGDIIIRITGDCPFIDPDIVDHVVTYFKMNDYDYVRLDVPDSFIRGFDVEIFTKESLDRIYNIVCGMEANESDGTAINMYKEHVTYYMYKHPNEFKVGHVYGSDLYNKNYRLCVDTMEDFKLVENIYKRFRDEYVSSRQIVEYLDENPEISTINSNVIQK</sequence>
<dbReference type="Gene3D" id="3.90.550.10">
    <property type="entry name" value="Spore Coat Polysaccharide Biosynthesis Protein SpsA, Chain A"/>
    <property type="match status" value="1"/>
</dbReference>
<dbReference type="Pfam" id="PF02348">
    <property type="entry name" value="CTP_transf_3"/>
    <property type="match status" value="1"/>
</dbReference>
<evidence type="ECO:0000313" key="2">
    <source>
        <dbReference type="Proteomes" id="UP001564657"/>
    </source>
</evidence>
<dbReference type="Proteomes" id="UP001564657">
    <property type="component" value="Unassembled WGS sequence"/>
</dbReference>
<dbReference type="InterPro" id="IPR003329">
    <property type="entry name" value="Cytidylyl_trans"/>
</dbReference>
<accession>A0ABV4BL64</accession>
<dbReference type="GO" id="GO:0016779">
    <property type="term" value="F:nucleotidyltransferase activity"/>
    <property type="evidence" value="ECO:0007669"/>
    <property type="project" value="UniProtKB-KW"/>
</dbReference>
<dbReference type="CDD" id="cd02518">
    <property type="entry name" value="GT2_SpsF"/>
    <property type="match status" value="1"/>
</dbReference>
<proteinExistence type="predicted"/>
<dbReference type="PANTHER" id="PTHR42866:SF1">
    <property type="entry name" value="SPORE COAT POLYSACCHARIDE BIOSYNTHESIS PROTEIN SPSF"/>
    <property type="match status" value="1"/>
</dbReference>
<keyword evidence="2" id="KW-1185">Reference proteome</keyword>
<dbReference type="PANTHER" id="PTHR42866">
    <property type="entry name" value="3-DEOXY-MANNO-OCTULOSONATE CYTIDYLYLTRANSFERASE"/>
    <property type="match status" value="1"/>
</dbReference>
<dbReference type="SUPFAM" id="SSF53448">
    <property type="entry name" value="Nucleotide-diphospho-sugar transferases"/>
    <property type="match status" value="1"/>
</dbReference>
<dbReference type="RefSeq" id="WP_369702681.1">
    <property type="nucleotide sequence ID" value="NZ_JBGEWD010000001.1"/>
</dbReference>
<protein>
    <submittedName>
        <fullName evidence="1">3-deoxy-manno-octulosonate cytidylyltransferase</fullName>
    </submittedName>
</protein>
<gene>
    <name evidence="1" type="ORF">AB8U03_01070</name>
</gene>